<dbReference type="SUPFAM" id="SSF53822">
    <property type="entry name" value="Periplasmic binding protein-like I"/>
    <property type="match status" value="1"/>
</dbReference>
<feature type="transmembrane region" description="Helical" evidence="10">
    <location>
        <begin position="426"/>
        <end position="447"/>
    </location>
</feature>
<evidence type="ECO:0000256" key="4">
    <source>
        <dbReference type="ARBA" id="ARBA00023040"/>
    </source>
</evidence>
<feature type="transmembrane region" description="Helical" evidence="10">
    <location>
        <begin position="646"/>
        <end position="669"/>
    </location>
</feature>
<name>A0A1Y2HW45_9FUNG</name>
<feature type="transmembrane region" description="Helical" evidence="10">
    <location>
        <begin position="532"/>
        <end position="554"/>
    </location>
</feature>
<dbReference type="SUPFAM" id="SSF50729">
    <property type="entry name" value="PH domain-like"/>
    <property type="match status" value="1"/>
</dbReference>
<keyword evidence="4" id="KW-0297">G-protein coupled receptor</keyword>
<dbReference type="InterPro" id="IPR001828">
    <property type="entry name" value="ANF_lig-bd_rcpt"/>
</dbReference>
<feature type="signal peptide" evidence="11">
    <location>
        <begin position="1"/>
        <end position="22"/>
    </location>
</feature>
<evidence type="ECO:0000256" key="2">
    <source>
        <dbReference type="ARBA" id="ARBA00022692"/>
    </source>
</evidence>
<feature type="transmembrane region" description="Helical" evidence="10">
    <location>
        <begin position="619"/>
        <end position="640"/>
    </location>
</feature>
<keyword evidence="2 10" id="KW-0812">Transmembrane</keyword>
<evidence type="ECO:0000256" key="5">
    <source>
        <dbReference type="ARBA" id="ARBA00023136"/>
    </source>
</evidence>
<feature type="transmembrane region" description="Helical" evidence="10">
    <location>
        <begin position="590"/>
        <end position="607"/>
    </location>
</feature>
<organism evidence="13 14">
    <name type="scientific">Catenaria anguillulae PL171</name>
    <dbReference type="NCBI Taxonomy" id="765915"/>
    <lineage>
        <taxon>Eukaryota</taxon>
        <taxon>Fungi</taxon>
        <taxon>Fungi incertae sedis</taxon>
        <taxon>Blastocladiomycota</taxon>
        <taxon>Blastocladiomycetes</taxon>
        <taxon>Blastocladiales</taxon>
        <taxon>Catenariaceae</taxon>
        <taxon>Catenaria</taxon>
    </lineage>
</organism>
<dbReference type="InterPro" id="IPR028082">
    <property type="entry name" value="Peripla_BP_I"/>
</dbReference>
<dbReference type="GO" id="GO:0038039">
    <property type="term" value="C:G protein-coupled receptor heterodimeric complex"/>
    <property type="evidence" value="ECO:0007669"/>
    <property type="project" value="TreeGrafter"/>
</dbReference>
<evidence type="ECO:0000313" key="14">
    <source>
        <dbReference type="Proteomes" id="UP000193411"/>
    </source>
</evidence>
<evidence type="ECO:0000256" key="6">
    <source>
        <dbReference type="ARBA" id="ARBA00023170"/>
    </source>
</evidence>
<dbReference type="PANTHER" id="PTHR10519">
    <property type="entry name" value="GABA-B RECEPTOR"/>
    <property type="match status" value="1"/>
</dbReference>
<evidence type="ECO:0000256" key="3">
    <source>
        <dbReference type="ARBA" id="ARBA00022989"/>
    </source>
</evidence>
<dbReference type="GO" id="GO:0004965">
    <property type="term" value="F:G protein-coupled GABA receptor activity"/>
    <property type="evidence" value="ECO:0007669"/>
    <property type="project" value="InterPro"/>
</dbReference>
<keyword evidence="7" id="KW-0325">Glycoprotein</keyword>
<comment type="caution">
    <text evidence="13">The sequence shown here is derived from an EMBL/GenBank/DDBJ whole genome shotgun (WGS) entry which is preliminary data.</text>
</comment>
<keyword evidence="6" id="KW-0675">Receptor</keyword>
<evidence type="ECO:0000313" key="13">
    <source>
        <dbReference type="EMBL" id="ORZ37933.1"/>
    </source>
</evidence>
<accession>A0A1Y2HW45</accession>
<evidence type="ECO:0000256" key="8">
    <source>
        <dbReference type="ARBA" id="ARBA00023224"/>
    </source>
</evidence>
<feature type="region of interest" description="Disordered" evidence="9">
    <location>
        <begin position="900"/>
        <end position="925"/>
    </location>
</feature>
<evidence type="ECO:0000259" key="12">
    <source>
        <dbReference type="PROSITE" id="PS50259"/>
    </source>
</evidence>
<evidence type="ECO:0000256" key="7">
    <source>
        <dbReference type="ARBA" id="ARBA00023180"/>
    </source>
</evidence>
<feature type="compositionally biased region" description="Basic and acidic residues" evidence="9">
    <location>
        <begin position="844"/>
        <end position="853"/>
    </location>
</feature>
<evidence type="ECO:0000256" key="1">
    <source>
        <dbReference type="ARBA" id="ARBA00004141"/>
    </source>
</evidence>
<feature type="transmembrane region" description="Helical" evidence="10">
    <location>
        <begin position="459"/>
        <end position="479"/>
    </location>
</feature>
<evidence type="ECO:0000256" key="11">
    <source>
        <dbReference type="SAM" id="SignalP"/>
    </source>
</evidence>
<feature type="transmembrane region" description="Helical" evidence="10">
    <location>
        <begin position="491"/>
        <end position="511"/>
    </location>
</feature>
<keyword evidence="11" id="KW-0732">Signal</keyword>
<dbReference type="InterPro" id="IPR017978">
    <property type="entry name" value="GPCR_3_C"/>
</dbReference>
<dbReference type="EMBL" id="MCFL01000010">
    <property type="protein sequence ID" value="ORZ37933.1"/>
    <property type="molecule type" value="Genomic_DNA"/>
</dbReference>
<dbReference type="Proteomes" id="UP000193411">
    <property type="component" value="Unassembled WGS sequence"/>
</dbReference>
<dbReference type="Gene3D" id="3.40.50.2300">
    <property type="match status" value="2"/>
</dbReference>
<evidence type="ECO:0000256" key="9">
    <source>
        <dbReference type="SAM" id="MobiDB-lite"/>
    </source>
</evidence>
<keyword evidence="3 10" id="KW-1133">Transmembrane helix</keyword>
<protein>
    <submittedName>
        <fullName evidence="13">Periplasmic binding protein-like I</fullName>
    </submittedName>
</protein>
<feature type="domain" description="G-protein coupled receptors family 3 profile" evidence="12">
    <location>
        <begin position="424"/>
        <end position="668"/>
    </location>
</feature>
<dbReference type="GO" id="GO:0007214">
    <property type="term" value="P:gamma-aminobutyric acid signaling pathway"/>
    <property type="evidence" value="ECO:0007669"/>
    <property type="project" value="TreeGrafter"/>
</dbReference>
<dbReference type="PROSITE" id="PS50259">
    <property type="entry name" value="G_PROTEIN_RECEP_F3_4"/>
    <property type="match status" value="1"/>
</dbReference>
<sequence>MPPMIICLFAIVVLTLLTRVHTQRNVLPLAVHLPLLNTAQLPNVGGIVRALQLAESGLDRLHANYTFQVSYVATNLTLIDSSWALYESIQKGALGIIGDYLNEFTEPAALQAGLYGVYMCSGSATAQSLSMPDYRLFYRTIANAEQHGHAIAKFVRGIGWSNVNLVFHTEYRSIAEGFTRSATLLGISISTTQVLSADVMDHEPILSAMLQTGTLIHVFLGLPAVSVEFLRNAKRRGLMEPGNAWITPDSFSTALDVSNTTDWTRGILDGFLVAAPLEDAMNAQAEEFKQRWAFTYPDQPVPPYALLFRDCMYSMSEGLIRQSERYGYENVMAKNYPINLFALVRSFVGASGEFTLNNRGDRDQNFAIRNIFNGSISDFVHVPQGENATSLLLIRPATFPGGTTVQPADKITKQFIHHSWKTGSGLALGSVTVVVMAVVLISILYLFKHRSLGTVRHLSFPFLAVISVGCILTLLSTALSLDPTPTNCQSATWVFVWGIQLVLGAGMVKTYRIWSIFEVKNLAKVAGIHNKLLFAILSGILVVQTVILIVFTALDPWMHHSLKSGRTWTHVSCAIQPTSPLRIPFVVTNLIYSGLLAIAFLWFAFQTRNVAANYNESRFMYVTGQSVAMASIVVIVFALVEFDEAAPIAFLVKHWLIVAAVSFVFYCMVGRLVPDVRAQARDAKCGLQALHFKSGKASVSLTGSAKEASTSILKGTFPVRSTSLFSRWKSTHVRVIASEGIISFLSAMPSAAATGITIDLSVALVNPAVTLPPDLMCIQLFANGESWLIQFDTENERMHWAQIIATVASATSASVASAIGLGKLRRVATKGKGSGRTKPAAESSPKKQSELGWYRDEEVGQELKKTALSGSSAMLLGMGGDGTGSNGRLTVGGSGLLTGNGPASGSRDIWNGKPMTDLGQSEFFR</sequence>
<evidence type="ECO:0000256" key="10">
    <source>
        <dbReference type="SAM" id="Phobius"/>
    </source>
</evidence>
<keyword evidence="14" id="KW-1185">Reference proteome</keyword>
<reference evidence="13 14" key="1">
    <citation type="submission" date="2016-07" db="EMBL/GenBank/DDBJ databases">
        <title>Pervasive Adenine N6-methylation of Active Genes in Fungi.</title>
        <authorList>
            <consortium name="DOE Joint Genome Institute"/>
            <person name="Mondo S.J."/>
            <person name="Dannebaum R.O."/>
            <person name="Kuo R.C."/>
            <person name="Labutti K."/>
            <person name="Haridas S."/>
            <person name="Kuo A."/>
            <person name="Salamov A."/>
            <person name="Ahrendt S.R."/>
            <person name="Lipzen A."/>
            <person name="Sullivan W."/>
            <person name="Andreopoulos W.B."/>
            <person name="Clum A."/>
            <person name="Lindquist E."/>
            <person name="Daum C."/>
            <person name="Ramamoorthy G.K."/>
            <person name="Gryganskyi A."/>
            <person name="Culley D."/>
            <person name="Magnuson J.K."/>
            <person name="James T.Y."/>
            <person name="O'Malley M.A."/>
            <person name="Stajich J.E."/>
            <person name="Spatafora J.W."/>
            <person name="Visel A."/>
            <person name="Grigoriev I.V."/>
        </authorList>
    </citation>
    <scope>NUCLEOTIDE SEQUENCE [LARGE SCALE GENOMIC DNA]</scope>
    <source>
        <strain evidence="13 14">PL171</strain>
    </source>
</reference>
<dbReference type="Pfam" id="PF00003">
    <property type="entry name" value="7tm_3"/>
    <property type="match status" value="1"/>
</dbReference>
<dbReference type="PANTHER" id="PTHR10519:SF20">
    <property type="entry name" value="G-PROTEIN COUPLED RECEPTOR 156-RELATED"/>
    <property type="match status" value="1"/>
</dbReference>
<feature type="chain" id="PRO_5012350152" evidence="11">
    <location>
        <begin position="23"/>
        <end position="925"/>
    </location>
</feature>
<comment type="subcellular location">
    <subcellularLocation>
        <location evidence="1">Membrane</location>
        <topology evidence="1">Multi-pass membrane protein</topology>
    </subcellularLocation>
</comment>
<dbReference type="AlphaFoldDB" id="A0A1Y2HW45"/>
<gene>
    <name evidence="13" type="ORF">BCR44DRAFT_157530</name>
</gene>
<dbReference type="OrthoDB" id="5984008at2759"/>
<keyword evidence="5 10" id="KW-0472">Membrane</keyword>
<proteinExistence type="predicted"/>
<keyword evidence="8" id="KW-0807">Transducer</keyword>
<feature type="region of interest" description="Disordered" evidence="9">
    <location>
        <begin position="830"/>
        <end position="853"/>
    </location>
</feature>
<dbReference type="InterPro" id="IPR002455">
    <property type="entry name" value="GPCR3_GABA-B"/>
</dbReference>
<dbReference type="Pfam" id="PF01094">
    <property type="entry name" value="ANF_receptor"/>
    <property type="match status" value="1"/>
</dbReference>